<evidence type="ECO:0000313" key="2">
    <source>
        <dbReference type="Proteomes" id="UP001295444"/>
    </source>
</evidence>
<proteinExistence type="predicted"/>
<evidence type="ECO:0000313" key="1">
    <source>
        <dbReference type="EMBL" id="CAH2277645.1"/>
    </source>
</evidence>
<gene>
    <name evidence="1" type="ORF">PECUL_23A031061</name>
</gene>
<feature type="non-terminal residue" evidence="1">
    <location>
        <position position="1"/>
    </location>
</feature>
<name>A0AAD1RTQ7_PELCU</name>
<dbReference type="Proteomes" id="UP001295444">
    <property type="component" value="Chromosome 03"/>
</dbReference>
<feature type="non-terminal residue" evidence="1">
    <location>
        <position position="55"/>
    </location>
</feature>
<protein>
    <submittedName>
        <fullName evidence="1">Uncharacterized protein</fullName>
    </submittedName>
</protein>
<sequence>FTGRPMKRMHSLKGLTRQQIVTRVEWFVAELKNYNVIPQTDNIHCRDIALQNKDH</sequence>
<dbReference type="AlphaFoldDB" id="A0AAD1RTQ7"/>
<accession>A0AAD1RTQ7</accession>
<reference evidence="1" key="1">
    <citation type="submission" date="2022-03" db="EMBL/GenBank/DDBJ databases">
        <authorList>
            <person name="Alioto T."/>
            <person name="Alioto T."/>
            <person name="Gomez Garrido J."/>
        </authorList>
    </citation>
    <scope>NUCLEOTIDE SEQUENCE</scope>
</reference>
<dbReference type="EMBL" id="OW240914">
    <property type="protein sequence ID" value="CAH2277645.1"/>
    <property type="molecule type" value="Genomic_DNA"/>
</dbReference>
<organism evidence="1 2">
    <name type="scientific">Pelobates cultripes</name>
    <name type="common">Western spadefoot toad</name>
    <dbReference type="NCBI Taxonomy" id="61616"/>
    <lineage>
        <taxon>Eukaryota</taxon>
        <taxon>Metazoa</taxon>
        <taxon>Chordata</taxon>
        <taxon>Craniata</taxon>
        <taxon>Vertebrata</taxon>
        <taxon>Euteleostomi</taxon>
        <taxon>Amphibia</taxon>
        <taxon>Batrachia</taxon>
        <taxon>Anura</taxon>
        <taxon>Pelobatoidea</taxon>
        <taxon>Pelobatidae</taxon>
        <taxon>Pelobates</taxon>
    </lineage>
</organism>
<keyword evidence="2" id="KW-1185">Reference proteome</keyword>